<dbReference type="eggNOG" id="COG0477">
    <property type="taxonomic scope" value="Bacteria"/>
</dbReference>
<proteinExistence type="predicted"/>
<dbReference type="GO" id="GO:0005886">
    <property type="term" value="C:plasma membrane"/>
    <property type="evidence" value="ECO:0007669"/>
    <property type="project" value="UniProtKB-SubCell"/>
</dbReference>
<dbReference type="EMBL" id="CP002299">
    <property type="protein sequence ID" value="ADP83968.1"/>
    <property type="molecule type" value="Genomic_DNA"/>
</dbReference>
<evidence type="ECO:0000256" key="2">
    <source>
        <dbReference type="ARBA" id="ARBA00022448"/>
    </source>
</evidence>
<feature type="transmembrane region" description="Helical" evidence="7">
    <location>
        <begin position="464"/>
        <end position="485"/>
    </location>
</feature>
<keyword evidence="4 7" id="KW-0812">Transmembrane</keyword>
<feature type="transmembrane region" description="Helical" evidence="7">
    <location>
        <begin position="335"/>
        <end position="356"/>
    </location>
</feature>
<dbReference type="InterPro" id="IPR020846">
    <property type="entry name" value="MFS_dom"/>
</dbReference>
<keyword evidence="2" id="KW-0813">Transport</keyword>
<dbReference type="PANTHER" id="PTHR42718:SF46">
    <property type="entry name" value="BLR6921 PROTEIN"/>
    <property type="match status" value="1"/>
</dbReference>
<feature type="transmembrane region" description="Helical" evidence="7">
    <location>
        <begin position="91"/>
        <end position="118"/>
    </location>
</feature>
<sequence>MDAGSRRTTLKPSTGGPARIDARAVVLPLALAQFICSYAASSLNVAISAIAKDLDTTVIGVQTTITLFTLTMAALMVPGSKLSDLWGRRTCFIAGLAVYGVGALLAGLAPGLGVMIVGNSILEGVGSALMIPPVYILVTVTFTEVRERARYFGVVSGAGALGSAAGPLIGGLITGLIGWRALFLTQVVVVAWIIYLSRNLADQPRPEPRPPFDLGGAVLSAAGLFFLVLGILQTNTYGWFVSRKDFSVGGTVLISKGGMSPVWLSIAVGVAILGWFFRYLHARERKGKEPLLRRRLLRNRTANLGLGIQLVQWLAMQGTFFVISVFLQQVWKYDAIQTGLMLTPASAGILLASAAAERLASRHSQRSLIQAGFVVTAAGMAVSLALVRTTSGNLSLVPGLLLTGLGVGVMLTAAVNLVQSSFPDSDQSDISGLSRSISNLGSSLGTALAGSILVAATHPGGRPFALSLTTLLVITVLGLVVALFIPSRSDR</sequence>
<keyword evidence="10" id="KW-1185">Reference proteome</keyword>
<dbReference type="Gene3D" id="1.20.1720.10">
    <property type="entry name" value="Multidrug resistance protein D"/>
    <property type="match status" value="1"/>
</dbReference>
<evidence type="ECO:0000313" key="10">
    <source>
        <dbReference type="Proteomes" id="UP000002484"/>
    </source>
</evidence>
<comment type="subcellular location">
    <subcellularLocation>
        <location evidence="1">Cell membrane</location>
        <topology evidence="1">Multi-pass membrane protein</topology>
    </subcellularLocation>
</comment>
<reference evidence="9 10" key="1">
    <citation type="submission" date="2010-10" db="EMBL/GenBank/DDBJ databases">
        <title>Complete sequence of Frankia sp. EuI1c.</title>
        <authorList>
            <consortium name="US DOE Joint Genome Institute"/>
            <person name="Lucas S."/>
            <person name="Copeland A."/>
            <person name="Lapidus A."/>
            <person name="Cheng J.-F."/>
            <person name="Bruce D."/>
            <person name="Goodwin L."/>
            <person name="Pitluck S."/>
            <person name="Chertkov O."/>
            <person name="Detter J.C."/>
            <person name="Han C."/>
            <person name="Tapia R."/>
            <person name="Land M."/>
            <person name="Hauser L."/>
            <person name="Jeffries C."/>
            <person name="Kyrpides N."/>
            <person name="Ivanova N."/>
            <person name="Mikhailova N."/>
            <person name="Beauchemin N."/>
            <person name="Sen A."/>
            <person name="Sur S.A."/>
            <person name="Gtari M."/>
            <person name="Wall L."/>
            <person name="Tisa L."/>
            <person name="Woyke T."/>
        </authorList>
    </citation>
    <scope>NUCLEOTIDE SEQUENCE [LARGE SCALE GENOMIC DNA]</scope>
    <source>
        <strain evidence="10">DSM 45817 / CECT 9037 / EuI1c</strain>
    </source>
</reference>
<feature type="transmembrane region" description="Helical" evidence="7">
    <location>
        <begin position="439"/>
        <end position="458"/>
    </location>
</feature>
<dbReference type="OrthoDB" id="5315310at2"/>
<keyword evidence="5 7" id="KW-1133">Transmembrane helix</keyword>
<name>E3IZQ0_PSEI1</name>
<dbReference type="InParanoid" id="E3IZQ0"/>
<dbReference type="CDD" id="cd17321">
    <property type="entry name" value="MFS_MMR_MDR_like"/>
    <property type="match status" value="1"/>
</dbReference>
<dbReference type="PROSITE" id="PS50850">
    <property type="entry name" value="MFS"/>
    <property type="match status" value="1"/>
</dbReference>
<evidence type="ECO:0000256" key="5">
    <source>
        <dbReference type="ARBA" id="ARBA00022989"/>
    </source>
</evidence>
<feature type="transmembrane region" description="Helical" evidence="7">
    <location>
        <begin position="260"/>
        <end position="280"/>
    </location>
</feature>
<feature type="transmembrane region" description="Helical" evidence="7">
    <location>
        <begin position="20"/>
        <end position="40"/>
    </location>
</feature>
<feature type="transmembrane region" description="Helical" evidence="7">
    <location>
        <begin position="149"/>
        <end position="170"/>
    </location>
</feature>
<dbReference type="STRING" id="298654.FraEuI1c_5984"/>
<dbReference type="InterPro" id="IPR011701">
    <property type="entry name" value="MFS"/>
</dbReference>
<feature type="transmembrane region" description="Helical" evidence="7">
    <location>
        <begin position="60"/>
        <end position="79"/>
    </location>
</feature>
<dbReference type="HOGENOM" id="CLU_000960_28_2_11"/>
<evidence type="ECO:0000256" key="4">
    <source>
        <dbReference type="ARBA" id="ARBA00022692"/>
    </source>
</evidence>
<dbReference type="SUPFAM" id="SSF103473">
    <property type="entry name" value="MFS general substrate transporter"/>
    <property type="match status" value="1"/>
</dbReference>
<feature type="transmembrane region" description="Helical" evidence="7">
    <location>
        <begin position="368"/>
        <end position="387"/>
    </location>
</feature>
<evidence type="ECO:0000256" key="7">
    <source>
        <dbReference type="SAM" id="Phobius"/>
    </source>
</evidence>
<dbReference type="KEGG" id="fri:FraEuI1c_5984"/>
<dbReference type="PANTHER" id="PTHR42718">
    <property type="entry name" value="MAJOR FACILITATOR SUPERFAMILY MULTIDRUG TRANSPORTER MFSC"/>
    <property type="match status" value="1"/>
</dbReference>
<gene>
    <name evidence="9" type="ordered locus">FraEuI1c_5984</name>
</gene>
<dbReference type="AlphaFoldDB" id="E3IZQ0"/>
<protein>
    <submittedName>
        <fullName evidence="9">Major facilitator superfamily MFS_1</fullName>
    </submittedName>
</protein>
<feature type="transmembrane region" description="Helical" evidence="7">
    <location>
        <begin position="217"/>
        <end position="240"/>
    </location>
</feature>
<evidence type="ECO:0000256" key="1">
    <source>
        <dbReference type="ARBA" id="ARBA00004651"/>
    </source>
</evidence>
<dbReference type="InterPro" id="IPR036259">
    <property type="entry name" value="MFS_trans_sf"/>
</dbReference>
<dbReference type="Proteomes" id="UP000002484">
    <property type="component" value="Chromosome"/>
</dbReference>
<evidence type="ECO:0000256" key="6">
    <source>
        <dbReference type="ARBA" id="ARBA00023136"/>
    </source>
</evidence>
<accession>E3IZQ0</accession>
<dbReference type="InterPro" id="IPR005829">
    <property type="entry name" value="Sugar_transporter_CS"/>
</dbReference>
<dbReference type="PROSITE" id="PS00216">
    <property type="entry name" value="SUGAR_TRANSPORT_1"/>
    <property type="match status" value="1"/>
</dbReference>
<feature type="transmembrane region" description="Helical" evidence="7">
    <location>
        <begin position="124"/>
        <end position="142"/>
    </location>
</feature>
<feature type="transmembrane region" description="Helical" evidence="7">
    <location>
        <begin position="176"/>
        <end position="196"/>
    </location>
</feature>
<organism evidence="9 10">
    <name type="scientific">Pseudofrankia inefficax (strain DSM 45817 / CECT 9037 / DDB 130130 / EuI1c)</name>
    <name type="common">Frankia inefficax</name>
    <dbReference type="NCBI Taxonomy" id="298654"/>
    <lineage>
        <taxon>Bacteria</taxon>
        <taxon>Bacillati</taxon>
        <taxon>Actinomycetota</taxon>
        <taxon>Actinomycetes</taxon>
        <taxon>Frankiales</taxon>
        <taxon>Frankiaceae</taxon>
        <taxon>Pseudofrankia</taxon>
    </lineage>
</organism>
<keyword evidence="3" id="KW-1003">Cell membrane</keyword>
<feature type="transmembrane region" description="Helical" evidence="7">
    <location>
        <begin position="301"/>
        <end position="323"/>
    </location>
</feature>
<evidence type="ECO:0000313" key="9">
    <source>
        <dbReference type="EMBL" id="ADP83968.1"/>
    </source>
</evidence>
<feature type="transmembrane region" description="Helical" evidence="7">
    <location>
        <begin position="399"/>
        <end position="418"/>
    </location>
</feature>
<dbReference type="Pfam" id="PF07690">
    <property type="entry name" value="MFS_1"/>
    <property type="match status" value="2"/>
</dbReference>
<evidence type="ECO:0000259" key="8">
    <source>
        <dbReference type="PROSITE" id="PS50850"/>
    </source>
</evidence>
<evidence type="ECO:0000256" key="3">
    <source>
        <dbReference type="ARBA" id="ARBA00022475"/>
    </source>
</evidence>
<dbReference type="GO" id="GO:0022857">
    <property type="term" value="F:transmembrane transporter activity"/>
    <property type="evidence" value="ECO:0007669"/>
    <property type="project" value="InterPro"/>
</dbReference>
<dbReference type="Gene3D" id="1.20.1250.20">
    <property type="entry name" value="MFS general substrate transporter like domains"/>
    <property type="match status" value="1"/>
</dbReference>
<keyword evidence="6 7" id="KW-0472">Membrane</keyword>
<feature type="domain" description="Major facilitator superfamily (MFS) profile" evidence="8">
    <location>
        <begin position="25"/>
        <end position="490"/>
    </location>
</feature>